<dbReference type="Pfam" id="PF08907">
    <property type="entry name" value="DUF1853"/>
    <property type="match status" value="1"/>
</dbReference>
<protein>
    <submittedName>
        <fullName evidence="1">DUF1853 family protein</fullName>
    </submittedName>
</protein>
<dbReference type="Proteomes" id="UP000429555">
    <property type="component" value="Unassembled WGS sequence"/>
</dbReference>
<proteinExistence type="predicted"/>
<dbReference type="EMBL" id="WKJZ01000005">
    <property type="protein sequence ID" value="MVW77258.1"/>
    <property type="molecule type" value="Genomic_DNA"/>
</dbReference>
<dbReference type="InterPro" id="IPR015003">
    <property type="entry name" value="DUF1853"/>
</dbReference>
<accession>A0A6I4KZR7</accession>
<keyword evidence="2" id="KW-1185">Reference proteome</keyword>
<reference evidence="1 2" key="1">
    <citation type="submission" date="2019-11" db="EMBL/GenBank/DDBJ databases">
        <title>Pseudomonas flavidum sp. nov., isolated from Baiyang Lake.</title>
        <authorList>
            <person name="Zhao Y."/>
        </authorList>
    </citation>
    <scope>NUCLEOTIDE SEQUENCE [LARGE SCALE GENOMIC DNA]</scope>
    <source>
        <strain evidence="2">R-22-3 w-18</strain>
    </source>
</reference>
<evidence type="ECO:0000313" key="2">
    <source>
        <dbReference type="Proteomes" id="UP000429555"/>
    </source>
</evidence>
<sequence length="328" mass="37797">MTPLIELCDLPERLHHPLVRDLAWVVLSPPLLSSPPCPQRHPLSASRWWRQPALLGDWLLRQDQDQHALQAWLAQSSVRRLGLYYERLWQFILQAAPDVEVLAANLPIRQHCHTLGELDLLLRDEQGVHHLELAIKLYLGLDTDKGRAANNWLGPGSHDRLDIKLDHLSRHQLPLSGRTEALPSLNPLNISQPQAALWLSGYLFYPWQAPIDSPQGSNPAHLRGRWVHQRHWDEFVDKQSDGRWQALVRHRWLSPAHIDANELWTTEHFRQWRQALPEDAQAQLLVRLEADTEGLWREAERIFLVNDAWPQTASKTAFGTPTGARQIT</sequence>
<dbReference type="RefSeq" id="WP_160347910.1">
    <property type="nucleotide sequence ID" value="NZ_WKJZ01000005.1"/>
</dbReference>
<dbReference type="AlphaFoldDB" id="A0A6I4KZR7"/>
<evidence type="ECO:0000313" key="1">
    <source>
        <dbReference type="EMBL" id="MVW77258.1"/>
    </source>
</evidence>
<organism evidence="1 2">
    <name type="scientific">Pseudomonas xionganensis</name>
    <dbReference type="NCBI Taxonomy" id="2654845"/>
    <lineage>
        <taxon>Bacteria</taxon>
        <taxon>Pseudomonadati</taxon>
        <taxon>Pseudomonadota</taxon>
        <taxon>Gammaproteobacteria</taxon>
        <taxon>Pseudomonadales</taxon>
        <taxon>Pseudomonadaceae</taxon>
        <taxon>Pseudomonas</taxon>
    </lineage>
</organism>
<comment type="caution">
    <text evidence="1">The sequence shown here is derived from an EMBL/GenBank/DDBJ whole genome shotgun (WGS) entry which is preliminary data.</text>
</comment>
<name>A0A6I4KZR7_9PSED</name>
<gene>
    <name evidence="1" type="ORF">GJV18_18220</name>
</gene>